<protein>
    <submittedName>
        <fullName evidence="2">Six-hairpin glycosidase</fullName>
    </submittedName>
</protein>
<dbReference type="Proteomes" id="UP000242754">
    <property type="component" value="Unassembled WGS sequence"/>
</dbReference>
<dbReference type="SUPFAM" id="SSF48208">
    <property type="entry name" value="Six-hairpin glycosidases"/>
    <property type="match status" value="1"/>
</dbReference>
<keyword evidence="1" id="KW-0378">Hydrolase</keyword>
<sequence length="354" mass="40349">MENRNVLYDELREKTRSQLLNYPEFDIKVKAADVIKSIIYPGYRADKSKFQWPNGLLALALEWSHRTSEDKDDLEHLIRYYDKWIEKGASVDFIDQAINGYTLIYLYEVTKQNKYKELLDYILQFLLDHPKVGDESIPYRINISNDIYIDGLGMVCPFLCRYGSTFHNREAINLGAKQIVNYIHNGMDDNTGLPYHGYNPHQNTKLGIIGWGRAVGWLLIGMIDSLEYIPKDNMYYDQIKAAFKKIVSDVVTFQNKNGHFTWQLSAIEGASDTSATSMICYAIKRGMILGILDSAYIEITDVALDYLHESVEDGLVSGSSAECRGFSMYPQKYEAYPWAQGPTTALTALSTVPS</sequence>
<dbReference type="EMBL" id="FJNE01000006">
    <property type="protein sequence ID" value="CZQ97024.1"/>
    <property type="molecule type" value="Genomic_DNA"/>
</dbReference>
<dbReference type="OrthoDB" id="6381507at2"/>
<dbReference type="PANTHER" id="PTHR33886">
    <property type="entry name" value="UNSATURATED RHAMNOGALACTURONAN HYDROLASE (EUROFUNG)"/>
    <property type="match status" value="1"/>
</dbReference>
<dbReference type="GO" id="GO:0016798">
    <property type="term" value="F:hydrolase activity, acting on glycosyl bonds"/>
    <property type="evidence" value="ECO:0007669"/>
    <property type="project" value="UniProtKB-KW"/>
</dbReference>
<evidence type="ECO:0000313" key="2">
    <source>
        <dbReference type="EMBL" id="CZQ97024.1"/>
    </source>
</evidence>
<dbReference type="Gene3D" id="1.50.10.10">
    <property type="match status" value="1"/>
</dbReference>
<evidence type="ECO:0000256" key="1">
    <source>
        <dbReference type="ARBA" id="ARBA00022801"/>
    </source>
</evidence>
<accession>A0A143YRT0</accession>
<dbReference type="Pfam" id="PF07470">
    <property type="entry name" value="Glyco_hydro_88"/>
    <property type="match status" value="1"/>
</dbReference>
<dbReference type="RefSeq" id="WP_087033635.1">
    <property type="nucleotide sequence ID" value="NZ_FJNE01000006.1"/>
</dbReference>
<keyword evidence="3" id="KW-1185">Reference proteome</keyword>
<proteinExistence type="predicted"/>
<organism evidence="2 3">
    <name type="scientific">Trichococcus palustris</name>
    <dbReference type="NCBI Taxonomy" id="140314"/>
    <lineage>
        <taxon>Bacteria</taxon>
        <taxon>Bacillati</taxon>
        <taxon>Bacillota</taxon>
        <taxon>Bacilli</taxon>
        <taxon>Lactobacillales</taxon>
        <taxon>Carnobacteriaceae</taxon>
        <taxon>Trichococcus</taxon>
    </lineage>
</organism>
<evidence type="ECO:0000313" key="3">
    <source>
        <dbReference type="Proteomes" id="UP000242754"/>
    </source>
</evidence>
<dbReference type="InterPro" id="IPR052043">
    <property type="entry name" value="PolySaccharide_Degr_Enz"/>
</dbReference>
<dbReference type="InterPro" id="IPR008928">
    <property type="entry name" value="6-hairpin_glycosidase_sf"/>
</dbReference>
<dbReference type="InterPro" id="IPR012341">
    <property type="entry name" value="6hp_glycosidase-like_sf"/>
</dbReference>
<dbReference type="AlphaFoldDB" id="A0A143YRT0"/>
<dbReference type="STRING" id="140314.SAMN04488076_104123"/>
<dbReference type="GO" id="GO:0005975">
    <property type="term" value="P:carbohydrate metabolic process"/>
    <property type="evidence" value="ECO:0007669"/>
    <property type="project" value="InterPro"/>
</dbReference>
<reference evidence="2 3" key="1">
    <citation type="submission" date="2016-02" db="EMBL/GenBank/DDBJ databases">
        <authorList>
            <person name="Wen L."/>
            <person name="He K."/>
            <person name="Yang H."/>
        </authorList>
    </citation>
    <scope>NUCLEOTIDE SEQUENCE [LARGE SCALE GENOMIC DNA]</scope>
    <source>
        <strain evidence="2">Trichococcus palustris</strain>
    </source>
</reference>
<dbReference type="PANTHER" id="PTHR33886:SF8">
    <property type="entry name" value="UNSATURATED RHAMNOGALACTURONAN HYDROLASE (EUROFUNG)"/>
    <property type="match status" value="1"/>
</dbReference>
<gene>
    <name evidence="2" type="ORF">Tpal_2086</name>
</gene>
<dbReference type="InterPro" id="IPR010905">
    <property type="entry name" value="Glyco_hydro_88"/>
</dbReference>
<name>A0A143YRT0_9LACT</name>
<keyword evidence="2" id="KW-0326">Glycosidase</keyword>